<feature type="domain" description="AsmA" evidence="1">
    <location>
        <begin position="1"/>
        <end position="184"/>
    </location>
</feature>
<gene>
    <name evidence="2" type="ORF">Lmor_2993</name>
    <name evidence="3" type="ORF">NCTC12239_02230</name>
</gene>
<dbReference type="InterPro" id="IPR052894">
    <property type="entry name" value="AsmA-related"/>
</dbReference>
<reference evidence="2 4" key="1">
    <citation type="submission" date="2015-11" db="EMBL/GenBank/DDBJ databases">
        <title>Genomic analysis of 38 Legionella species identifies large and diverse effector repertoires.</title>
        <authorList>
            <person name="Burstein D."/>
            <person name="Amaro F."/>
            <person name="Zusman T."/>
            <person name="Lifshitz Z."/>
            <person name="Cohen O."/>
            <person name="Gilbert J.A."/>
            <person name="Pupko T."/>
            <person name="Shuman H.A."/>
            <person name="Segal G."/>
        </authorList>
    </citation>
    <scope>NUCLEOTIDE SEQUENCE [LARGE SCALE GENOMIC DNA]</scope>
    <source>
        <strain evidence="2 4">ATCC 43877</strain>
    </source>
</reference>
<dbReference type="OrthoDB" id="9766390at2"/>
<evidence type="ECO:0000259" key="1">
    <source>
        <dbReference type="Pfam" id="PF05170"/>
    </source>
</evidence>
<dbReference type="GO" id="GO:0090313">
    <property type="term" value="P:regulation of protein targeting to membrane"/>
    <property type="evidence" value="ECO:0007669"/>
    <property type="project" value="TreeGrafter"/>
</dbReference>
<evidence type="ECO:0000313" key="2">
    <source>
        <dbReference type="EMBL" id="KTD30886.1"/>
    </source>
</evidence>
<proteinExistence type="predicted"/>
<organism evidence="3 5">
    <name type="scientific">Legionella moravica</name>
    <dbReference type="NCBI Taxonomy" id="39962"/>
    <lineage>
        <taxon>Bacteria</taxon>
        <taxon>Pseudomonadati</taxon>
        <taxon>Pseudomonadota</taxon>
        <taxon>Gammaproteobacteria</taxon>
        <taxon>Legionellales</taxon>
        <taxon>Legionellaceae</taxon>
        <taxon>Legionella</taxon>
    </lineage>
</organism>
<evidence type="ECO:0000313" key="4">
    <source>
        <dbReference type="Proteomes" id="UP000054985"/>
    </source>
</evidence>
<dbReference type="STRING" id="39962.Lmor_2993"/>
<dbReference type="InterPro" id="IPR007844">
    <property type="entry name" value="AsmA"/>
</dbReference>
<reference evidence="3 5" key="2">
    <citation type="submission" date="2018-06" db="EMBL/GenBank/DDBJ databases">
        <authorList>
            <consortium name="Pathogen Informatics"/>
            <person name="Doyle S."/>
        </authorList>
    </citation>
    <scope>NUCLEOTIDE SEQUENCE [LARGE SCALE GENOMIC DNA]</scope>
    <source>
        <strain evidence="3 5">NCTC12239</strain>
    </source>
</reference>
<dbReference type="EMBL" id="UGOG01000001">
    <property type="protein sequence ID" value="STX63287.1"/>
    <property type="molecule type" value="Genomic_DNA"/>
</dbReference>
<dbReference type="PANTHER" id="PTHR30441:SF4">
    <property type="entry name" value="PROTEIN ASMA"/>
    <property type="match status" value="1"/>
</dbReference>
<evidence type="ECO:0000313" key="3">
    <source>
        <dbReference type="EMBL" id="STX63287.1"/>
    </source>
</evidence>
<protein>
    <submittedName>
        <fullName evidence="2 3">AsmA protein</fullName>
    </submittedName>
</protein>
<dbReference type="PANTHER" id="PTHR30441">
    <property type="entry name" value="DUF748 DOMAIN-CONTAINING PROTEIN"/>
    <property type="match status" value="1"/>
</dbReference>
<dbReference type="AlphaFoldDB" id="A0A378JZ13"/>
<accession>A0A378JZ13</accession>
<evidence type="ECO:0000313" key="5">
    <source>
        <dbReference type="Proteomes" id="UP000254040"/>
    </source>
</evidence>
<keyword evidence="4" id="KW-1185">Reference proteome</keyword>
<dbReference type="Proteomes" id="UP000054985">
    <property type="component" value="Unassembled WGS sequence"/>
</dbReference>
<name>A0A378JZ13_9GAMM</name>
<sequence length="509" mass="56371">MKILGKFLIAILFLLLFAFITLWILAKNIKPETIKQLVSKQITTLTHKKSQINGDIFWQVFPRPGLKFSQIQIGDEQTKENYSLSINSMLLNLQITPLLKGHFVFSEINVDGLKVHINQDTPQSSQSQTAPVQNKQETVSHQFAIQSLSVNHGQIVINKNGRATVFKNIQVGIEQFNTEKTPFPVQIKARLTEAAPFSIAKASINFKGRLSLAPSFINELQSGIEHSSVEGQLSIQNILINQFAINKLNTTLKTHKSGLSFNPFTLSLYGGESIGDMDYRLASQQFSLNQTATNLDGKQLMTALVGHEAISGNLDYSIHATIPLNKPGFESISGKGAITLKDGEIYHINLNQMISNIKEQLDNLMKGDPSKLPKKLSLSGWDKSGSGNTPFKLANIQYQIHNEMITSESMLLQTDKLQVNGEGTINLSTRELNGKLKASLNSNSTDSSMQKIQKALGGYFPFDVSGTLDQPTVLPDLKMINPLLSQLLIKTTLEHPLKHIEGTLKELVR</sequence>
<dbReference type="Pfam" id="PF05170">
    <property type="entry name" value="AsmA"/>
    <property type="match status" value="2"/>
</dbReference>
<dbReference type="Proteomes" id="UP000254040">
    <property type="component" value="Unassembled WGS sequence"/>
</dbReference>
<dbReference type="RefSeq" id="WP_028385202.1">
    <property type="nucleotide sequence ID" value="NZ_CAAAJG010000062.1"/>
</dbReference>
<dbReference type="EMBL" id="LNYN01000042">
    <property type="protein sequence ID" value="KTD30886.1"/>
    <property type="molecule type" value="Genomic_DNA"/>
</dbReference>
<feature type="domain" description="AsmA" evidence="1">
    <location>
        <begin position="229"/>
        <end position="402"/>
    </location>
</feature>
<dbReference type="GO" id="GO:0005886">
    <property type="term" value="C:plasma membrane"/>
    <property type="evidence" value="ECO:0007669"/>
    <property type="project" value="TreeGrafter"/>
</dbReference>